<name>A0ABW5SNV8_9BACL</name>
<evidence type="ECO:0000313" key="1">
    <source>
        <dbReference type="EMBL" id="MFD2700772.1"/>
    </source>
</evidence>
<accession>A0ABW5SNV8</accession>
<dbReference type="Proteomes" id="UP001597540">
    <property type="component" value="Unassembled WGS sequence"/>
</dbReference>
<dbReference type="EMBL" id="JBHUMJ010000002">
    <property type="protein sequence ID" value="MFD2700772.1"/>
    <property type="molecule type" value="Genomic_DNA"/>
</dbReference>
<gene>
    <name evidence="1" type="ORF">ACFSVM_09850</name>
</gene>
<comment type="caution">
    <text evidence="1">The sequence shown here is derived from an EMBL/GenBank/DDBJ whole genome shotgun (WGS) entry which is preliminary data.</text>
</comment>
<reference evidence="2" key="1">
    <citation type="journal article" date="2019" name="Int. J. Syst. Evol. Microbiol.">
        <title>The Global Catalogue of Microorganisms (GCM) 10K type strain sequencing project: providing services to taxonomists for standard genome sequencing and annotation.</title>
        <authorList>
            <consortium name="The Broad Institute Genomics Platform"/>
            <consortium name="The Broad Institute Genome Sequencing Center for Infectious Disease"/>
            <person name="Wu L."/>
            <person name="Ma J."/>
        </authorList>
    </citation>
    <scope>NUCLEOTIDE SEQUENCE [LARGE SCALE GENOMIC DNA]</scope>
    <source>
        <strain evidence="2">KCTC 33849</strain>
    </source>
</reference>
<dbReference type="RefSeq" id="WP_379261778.1">
    <property type="nucleotide sequence ID" value="NZ_JBHUMJ010000002.1"/>
</dbReference>
<protein>
    <submittedName>
        <fullName evidence="1">Uncharacterized protein</fullName>
    </submittedName>
</protein>
<proteinExistence type="predicted"/>
<keyword evidence="2" id="KW-1185">Reference proteome</keyword>
<evidence type="ECO:0000313" key="2">
    <source>
        <dbReference type="Proteomes" id="UP001597540"/>
    </source>
</evidence>
<organism evidence="1 2">
    <name type="scientific">Paenibacillus shunpengii</name>
    <dbReference type="NCBI Taxonomy" id="2054424"/>
    <lineage>
        <taxon>Bacteria</taxon>
        <taxon>Bacillati</taxon>
        <taxon>Bacillota</taxon>
        <taxon>Bacilli</taxon>
        <taxon>Bacillales</taxon>
        <taxon>Paenibacillaceae</taxon>
        <taxon>Paenibacillus</taxon>
    </lineage>
</organism>
<sequence length="141" mass="16321">MSKDNLDKRKVRRIKRKAALGERRLDVGYSYEMDKSDAQIILDAVFNYVNHHRHEPRMKLCTVSRDQGETWTEELLNVAITDPELSTLKVGDMVKNKGEETTYVIVANEGVNKFQSPFQDDPTSPFFLSEGHLYWNALPYI</sequence>